<proteinExistence type="predicted"/>
<evidence type="ECO:0000313" key="1">
    <source>
        <dbReference type="EMBL" id="QEG25144.1"/>
    </source>
</evidence>
<name>A0A5B9PFR1_9BACT</name>
<organism evidence="1 2">
    <name type="scientific">Mariniblastus fucicola</name>
    <dbReference type="NCBI Taxonomy" id="980251"/>
    <lineage>
        <taxon>Bacteria</taxon>
        <taxon>Pseudomonadati</taxon>
        <taxon>Planctomycetota</taxon>
        <taxon>Planctomycetia</taxon>
        <taxon>Pirellulales</taxon>
        <taxon>Pirellulaceae</taxon>
        <taxon>Mariniblastus</taxon>
    </lineage>
</organism>
<dbReference type="Proteomes" id="UP000322214">
    <property type="component" value="Chromosome"/>
</dbReference>
<gene>
    <name evidence="1" type="ORF">MFFC18_50680</name>
</gene>
<sequence length="85" mass="9626">MDSIQNGDFRNNTVAAAMREMELNRCVSRKFKPTKITSNPDKKPSENILSLEFEPLRITNEWLTSLACERIAGGFVWLLAGLVQL</sequence>
<evidence type="ECO:0000313" key="2">
    <source>
        <dbReference type="Proteomes" id="UP000322214"/>
    </source>
</evidence>
<dbReference type="AlphaFoldDB" id="A0A5B9PFR1"/>
<accession>A0A5B9PFR1</accession>
<dbReference type="EMBL" id="CP042912">
    <property type="protein sequence ID" value="QEG25144.1"/>
    <property type="molecule type" value="Genomic_DNA"/>
</dbReference>
<reference evidence="1 2" key="1">
    <citation type="submission" date="2019-08" db="EMBL/GenBank/DDBJ databases">
        <title>Deep-cultivation of Planctomycetes and their phenomic and genomic characterization uncovers novel biology.</title>
        <authorList>
            <person name="Wiegand S."/>
            <person name="Jogler M."/>
            <person name="Boedeker C."/>
            <person name="Pinto D."/>
            <person name="Vollmers J."/>
            <person name="Rivas-Marin E."/>
            <person name="Kohn T."/>
            <person name="Peeters S.H."/>
            <person name="Heuer A."/>
            <person name="Rast P."/>
            <person name="Oberbeckmann S."/>
            <person name="Bunk B."/>
            <person name="Jeske O."/>
            <person name="Meyerdierks A."/>
            <person name="Storesund J.E."/>
            <person name="Kallscheuer N."/>
            <person name="Luecker S."/>
            <person name="Lage O.M."/>
            <person name="Pohl T."/>
            <person name="Merkel B.J."/>
            <person name="Hornburger P."/>
            <person name="Mueller R.-W."/>
            <person name="Bruemmer F."/>
            <person name="Labrenz M."/>
            <person name="Spormann A.M."/>
            <person name="Op den Camp H."/>
            <person name="Overmann J."/>
            <person name="Amann R."/>
            <person name="Jetten M.S.M."/>
            <person name="Mascher T."/>
            <person name="Medema M.H."/>
            <person name="Devos D.P."/>
            <person name="Kaster A.-K."/>
            <person name="Ovreas L."/>
            <person name="Rohde M."/>
            <person name="Galperin M.Y."/>
            <person name="Jogler C."/>
        </authorList>
    </citation>
    <scope>NUCLEOTIDE SEQUENCE [LARGE SCALE GENOMIC DNA]</scope>
    <source>
        <strain evidence="1 2">FC18</strain>
    </source>
</reference>
<keyword evidence="2" id="KW-1185">Reference proteome</keyword>
<dbReference type="KEGG" id="mff:MFFC18_50680"/>
<protein>
    <submittedName>
        <fullName evidence="1">Uncharacterized protein</fullName>
    </submittedName>
</protein>